<reference evidence="2" key="1">
    <citation type="submission" date="2022-07" db="EMBL/GenBank/DDBJ databases">
        <title>The genome of Lyophyllum shimeji provides insight into the initial evolution of ectomycorrhizal fungal genome.</title>
        <authorList>
            <person name="Kobayashi Y."/>
            <person name="Shibata T."/>
            <person name="Hirakawa H."/>
            <person name="Shigenobu S."/>
            <person name="Nishiyama T."/>
            <person name="Yamada A."/>
            <person name="Hasebe M."/>
            <person name="Kawaguchi M."/>
        </authorList>
    </citation>
    <scope>NUCLEOTIDE SEQUENCE</scope>
    <source>
        <strain evidence="2">AT787</strain>
    </source>
</reference>
<evidence type="ECO:0000313" key="2">
    <source>
        <dbReference type="EMBL" id="GLB33877.1"/>
    </source>
</evidence>
<accession>A0A9P3PDI3</accession>
<dbReference type="OrthoDB" id="2669285at2759"/>
<feature type="compositionally biased region" description="Polar residues" evidence="1">
    <location>
        <begin position="1"/>
        <end position="32"/>
    </location>
</feature>
<feature type="region of interest" description="Disordered" evidence="1">
    <location>
        <begin position="1"/>
        <end position="87"/>
    </location>
</feature>
<dbReference type="AlphaFoldDB" id="A0A9P3PDI3"/>
<sequence>MSRSPDPNLASSPVTGFSSEQPSSPITPSPSMRTRHAGRSPDESSSTTMSGSTPPNASRMNDITRSTFRSIFTSSTNTPRGHIVARADPSLLTCFDPQDKELYDLWAPRR</sequence>
<feature type="compositionally biased region" description="Low complexity" evidence="1">
    <location>
        <begin position="43"/>
        <end position="55"/>
    </location>
</feature>
<evidence type="ECO:0000313" key="3">
    <source>
        <dbReference type="Proteomes" id="UP001063166"/>
    </source>
</evidence>
<comment type="caution">
    <text evidence="2">The sequence shown here is derived from an EMBL/GenBank/DDBJ whole genome shotgun (WGS) entry which is preliminary data.</text>
</comment>
<dbReference type="Proteomes" id="UP001063166">
    <property type="component" value="Unassembled WGS sequence"/>
</dbReference>
<organism evidence="2 3">
    <name type="scientific">Lyophyllum shimeji</name>
    <name type="common">Hon-shimeji</name>
    <name type="synonym">Tricholoma shimeji</name>
    <dbReference type="NCBI Taxonomy" id="47721"/>
    <lineage>
        <taxon>Eukaryota</taxon>
        <taxon>Fungi</taxon>
        <taxon>Dikarya</taxon>
        <taxon>Basidiomycota</taxon>
        <taxon>Agaricomycotina</taxon>
        <taxon>Agaricomycetes</taxon>
        <taxon>Agaricomycetidae</taxon>
        <taxon>Agaricales</taxon>
        <taxon>Tricholomatineae</taxon>
        <taxon>Lyophyllaceae</taxon>
        <taxon>Lyophyllum</taxon>
    </lineage>
</organism>
<dbReference type="EMBL" id="BRPK01000001">
    <property type="protein sequence ID" value="GLB33877.1"/>
    <property type="molecule type" value="Genomic_DNA"/>
</dbReference>
<feature type="compositionally biased region" description="Low complexity" evidence="1">
    <location>
        <begin position="63"/>
        <end position="76"/>
    </location>
</feature>
<gene>
    <name evidence="2" type="ORF">LshimejAT787_0107610</name>
</gene>
<keyword evidence="3" id="KW-1185">Reference proteome</keyword>
<proteinExistence type="predicted"/>
<protein>
    <submittedName>
        <fullName evidence="2">Uncharacterized protein</fullName>
    </submittedName>
</protein>
<evidence type="ECO:0000256" key="1">
    <source>
        <dbReference type="SAM" id="MobiDB-lite"/>
    </source>
</evidence>
<name>A0A9P3PDI3_LYOSH</name>